<keyword evidence="5" id="KW-1185">Reference proteome</keyword>
<feature type="chain" id="PRO_5027015707" evidence="3">
    <location>
        <begin position="30"/>
        <end position="306"/>
    </location>
</feature>
<dbReference type="AlphaFoldDB" id="A0A6L7GVT1"/>
<dbReference type="InterPro" id="IPR050955">
    <property type="entry name" value="Plant_Biomass_Hydrol_Est"/>
</dbReference>
<dbReference type="RefSeq" id="WP_160903779.1">
    <property type="nucleotide sequence ID" value="NZ_CP102850.1"/>
</dbReference>
<dbReference type="EMBL" id="WMBR01000006">
    <property type="protein sequence ID" value="MXP23577.1"/>
    <property type="molecule type" value="Genomic_DNA"/>
</dbReference>
<evidence type="ECO:0000256" key="3">
    <source>
        <dbReference type="SAM" id="SignalP"/>
    </source>
</evidence>
<dbReference type="Pfam" id="PF10503">
    <property type="entry name" value="Esterase_PHB"/>
    <property type="match status" value="1"/>
</dbReference>
<dbReference type="InterPro" id="IPR029058">
    <property type="entry name" value="AB_hydrolase_fold"/>
</dbReference>
<accession>A0A6L7GVT1</accession>
<dbReference type="SUPFAM" id="SSF53474">
    <property type="entry name" value="alpha/beta-Hydrolases"/>
    <property type="match status" value="1"/>
</dbReference>
<sequence length="306" mass="31961">MNRRSLVIGCAGLSALIVVMVMTTVAVTAAPAGGHTTERVATSTGDRTYEMYRPAGLGTPAPLVIVLHGGYGSGRQAESSYHWDTHADRGRFVAVFPNGVGRSWNAGTCCGPAQRRDVDDVAFVRTVLDDVSSRVSIDRSRVYVTGMSNGAMMAYRLACETDLFAAVAPVAGTRLVGCATAAPTSLLHIHGTADPTVPYTGGPGRAYNLRGTARVDGPAIPAVVAGFRQLAGCPDPTNRRLGSVVTSTADCPDGRTVELIAVTVAGHQWPGATPSPVIERLRPGNEPSGAFDATEVIWDFFAAHGL</sequence>
<dbReference type="PANTHER" id="PTHR43037:SF1">
    <property type="entry name" value="BLL1128 PROTEIN"/>
    <property type="match status" value="1"/>
</dbReference>
<dbReference type="PANTHER" id="PTHR43037">
    <property type="entry name" value="UNNAMED PRODUCT-RELATED"/>
    <property type="match status" value="1"/>
</dbReference>
<gene>
    <name evidence="4" type="ORF">GIY30_19745</name>
</gene>
<keyword evidence="2" id="KW-0378">Hydrolase</keyword>
<evidence type="ECO:0000313" key="4">
    <source>
        <dbReference type="EMBL" id="MXP23577.1"/>
    </source>
</evidence>
<evidence type="ECO:0000313" key="5">
    <source>
        <dbReference type="Proteomes" id="UP000475545"/>
    </source>
</evidence>
<name>A0A6L7GVT1_9ACTN</name>
<feature type="signal peptide" evidence="3">
    <location>
        <begin position="1"/>
        <end position="29"/>
    </location>
</feature>
<dbReference type="Gene3D" id="3.40.50.1820">
    <property type="entry name" value="alpha/beta hydrolase"/>
    <property type="match status" value="1"/>
</dbReference>
<keyword evidence="1 3" id="KW-0732">Signal</keyword>
<reference evidence="4 5" key="1">
    <citation type="submission" date="2019-11" db="EMBL/GenBank/DDBJ databases">
        <title>Gordonia sp. nov., a novel actinobacterium isolated from mangrove soil in Hainan.</title>
        <authorList>
            <person name="Huang X."/>
            <person name="Xie Y."/>
            <person name="Chu X."/>
            <person name="Xiao K."/>
        </authorList>
    </citation>
    <scope>NUCLEOTIDE SEQUENCE [LARGE SCALE GENOMIC DNA]</scope>
    <source>
        <strain evidence="4 5">HNM0687</strain>
    </source>
</reference>
<comment type="caution">
    <text evidence="4">The sequence shown here is derived from an EMBL/GenBank/DDBJ whole genome shotgun (WGS) entry which is preliminary data.</text>
</comment>
<dbReference type="GO" id="GO:0005576">
    <property type="term" value="C:extracellular region"/>
    <property type="evidence" value="ECO:0007669"/>
    <property type="project" value="InterPro"/>
</dbReference>
<evidence type="ECO:0000256" key="1">
    <source>
        <dbReference type="ARBA" id="ARBA00022729"/>
    </source>
</evidence>
<dbReference type="InterPro" id="IPR010126">
    <property type="entry name" value="Esterase_phb"/>
</dbReference>
<evidence type="ECO:0000256" key="2">
    <source>
        <dbReference type="ARBA" id="ARBA00022801"/>
    </source>
</evidence>
<dbReference type="GO" id="GO:0016787">
    <property type="term" value="F:hydrolase activity"/>
    <property type="evidence" value="ECO:0007669"/>
    <property type="project" value="UniProtKB-KW"/>
</dbReference>
<dbReference type="Proteomes" id="UP000475545">
    <property type="component" value="Unassembled WGS sequence"/>
</dbReference>
<proteinExistence type="predicted"/>
<protein>
    <submittedName>
        <fullName evidence="4">Polyhydroxybutyrate depolymerase</fullName>
    </submittedName>
</protein>
<organism evidence="4 5">
    <name type="scientific">Gordonia mangrovi</name>
    <dbReference type="NCBI Taxonomy" id="2665643"/>
    <lineage>
        <taxon>Bacteria</taxon>
        <taxon>Bacillati</taxon>
        <taxon>Actinomycetota</taxon>
        <taxon>Actinomycetes</taxon>
        <taxon>Mycobacteriales</taxon>
        <taxon>Gordoniaceae</taxon>
        <taxon>Gordonia</taxon>
    </lineage>
</organism>